<evidence type="ECO:0000313" key="11">
    <source>
        <dbReference type="Proteomes" id="UP000279799"/>
    </source>
</evidence>
<dbReference type="PANTHER" id="PTHR21090:SF5">
    <property type="entry name" value="PENTAFUNCTIONAL AROM POLYPEPTIDE"/>
    <property type="match status" value="1"/>
</dbReference>
<feature type="binding site" evidence="8">
    <location>
        <position position="28"/>
    </location>
    <ligand>
        <name>3-phosphoshikimate</name>
        <dbReference type="ChEBI" id="CHEBI:145989"/>
    </ligand>
</feature>
<name>A0A448TUR1_9PAST</name>
<feature type="binding site" evidence="8">
    <location>
        <position position="416"/>
    </location>
    <ligand>
        <name>phosphoenolpyruvate</name>
        <dbReference type="ChEBI" id="CHEBI:58702"/>
    </ligand>
</feature>
<feature type="binding site" evidence="8">
    <location>
        <position position="128"/>
    </location>
    <ligand>
        <name>phosphoenolpyruvate</name>
        <dbReference type="ChEBI" id="CHEBI:58702"/>
    </ligand>
</feature>
<evidence type="ECO:0000256" key="8">
    <source>
        <dbReference type="HAMAP-Rule" id="MF_00210"/>
    </source>
</evidence>
<dbReference type="InterPro" id="IPR013792">
    <property type="entry name" value="RNA3'P_cycl/enolpyr_Trfase_a/b"/>
</dbReference>
<dbReference type="RefSeq" id="WP_126599830.1">
    <property type="nucleotide sequence ID" value="NZ_LR134510.1"/>
</dbReference>
<proteinExistence type="inferred from homology"/>
<dbReference type="InterPro" id="IPR001986">
    <property type="entry name" value="Enolpyruvate_Tfrase_dom"/>
</dbReference>
<sequence>MPSKITLPPLTEAKGEIHLPGSKSLTNRALLLAALSHGTTTLYNLLDSDDTRYMREALHQLGVTMHFLDDFKTCQITGCGGIFKSPASPALFLGNAGTAMRFLTAALTLKTPMPQSIVLTGEERMQNRPIGHLVDALRQAGADIQYQNKLNYPPLRIKSTGLGGGHIQIDGSISSQFLSALLMVAPFCEQDTHIEIVGELVSKPYIEMTIRMMEIFGVKVEWQGQNLFIKAKQSYQNPENYFVEGDASSASYFLALGALAGKVRVYGIDKNSLQGDATFAEVLAQMGAKITYGDHFIEAEKGELHGVDLDFNAIPDAAMTIATTALFAKGDTYIRNVYNWRVKETDRLSAMATELRKIGATVEEGEDFIHVYPLAENAFQHAEIETYRDHRIAMCFALTSFAGKGITLLDPSCVNKTFPTFFEEWQRITEPT</sequence>
<feature type="binding site" evidence="8">
    <location>
        <position position="339"/>
    </location>
    <ligand>
        <name>3-phosphoshikimate</name>
        <dbReference type="ChEBI" id="CHEBI:145989"/>
    </ligand>
</feature>
<dbReference type="FunFam" id="3.65.10.10:FF:000003">
    <property type="entry name" value="3-phosphoshikimate 1-carboxyvinyltransferase"/>
    <property type="match status" value="1"/>
</dbReference>
<dbReference type="AlphaFoldDB" id="A0A448TUR1"/>
<keyword evidence="3 8" id="KW-0963">Cytoplasm</keyword>
<dbReference type="Pfam" id="PF00275">
    <property type="entry name" value="EPSP_synthase"/>
    <property type="match status" value="1"/>
</dbReference>
<dbReference type="KEGG" id="adp:NCTC12871_01168"/>
<feature type="domain" description="Enolpyruvate transferase" evidence="9">
    <location>
        <begin position="12"/>
        <end position="425"/>
    </location>
</feature>
<dbReference type="PANTHER" id="PTHR21090">
    <property type="entry name" value="AROM/DEHYDROQUINATE SYNTHASE"/>
    <property type="match status" value="1"/>
</dbReference>
<feature type="binding site" evidence="8">
    <location>
        <position position="175"/>
    </location>
    <ligand>
        <name>3-phosphoshikimate</name>
        <dbReference type="ChEBI" id="CHEBI:145989"/>
    </ligand>
</feature>
<evidence type="ECO:0000256" key="3">
    <source>
        <dbReference type="ARBA" id="ARBA00022490"/>
    </source>
</evidence>
<dbReference type="GO" id="GO:0009073">
    <property type="term" value="P:aromatic amino acid family biosynthetic process"/>
    <property type="evidence" value="ECO:0007669"/>
    <property type="project" value="UniProtKB-KW"/>
</dbReference>
<dbReference type="Proteomes" id="UP000279799">
    <property type="component" value="Chromosome"/>
</dbReference>
<reference evidence="10 11" key="1">
    <citation type="submission" date="2018-12" db="EMBL/GenBank/DDBJ databases">
        <authorList>
            <consortium name="Pathogen Informatics"/>
        </authorList>
    </citation>
    <scope>NUCLEOTIDE SEQUENCE [LARGE SCALE GENOMIC DNA]</scope>
    <source>
        <strain evidence="10 11">NCTC12871</strain>
    </source>
</reference>
<dbReference type="GO" id="GO:0005737">
    <property type="term" value="C:cytoplasm"/>
    <property type="evidence" value="ECO:0007669"/>
    <property type="project" value="UniProtKB-SubCell"/>
</dbReference>
<dbReference type="GO" id="GO:0009423">
    <property type="term" value="P:chorismate biosynthetic process"/>
    <property type="evidence" value="ECO:0007669"/>
    <property type="project" value="UniProtKB-UniRule"/>
</dbReference>
<dbReference type="HAMAP" id="MF_00210">
    <property type="entry name" value="EPSP_synth"/>
    <property type="match status" value="1"/>
</dbReference>
<dbReference type="InterPro" id="IPR036968">
    <property type="entry name" value="Enolpyruvate_Tfrase_sf"/>
</dbReference>
<gene>
    <name evidence="8 10" type="primary">aroA</name>
    <name evidence="10" type="ORF">NCTC12871_01168</name>
</gene>
<dbReference type="InterPro" id="IPR006264">
    <property type="entry name" value="EPSP_synthase"/>
</dbReference>
<dbReference type="NCBIfam" id="TIGR01356">
    <property type="entry name" value="aroA"/>
    <property type="match status" value="1"/>
</dbReference>
<feature type="binding site" evidence="8">
    <location>
        <position position="316"/>
    </location>
    <ligand>
        <name>3-phosphoshikimate</name>
        <dbReference type="ChEBI" id="CHEBI:145989"/>
    </ligand>
</feature>
<dbReference type="UniPathway" id="UPA00053">
    <property type="reaction ID" value="UER00089"/>
</dbReference>
<feature type="binding site" evidence="8">
    <location>
        <position position="24"/>
    </location>
    <ligand>
        <name>3-phosphoshikimate</name>
        <dbReference type="ChEBI" id="CHEBI:145989"/>
    </ligand>
</feature>
<evidence type="ECO:0000256" key="4">
    <source>
        <dbReference type="ARBA" id="ARBA00022605"/>
    </source>
</evidence>
<evidence type="ECO:0000259" key="9">
    <source>
        <dbReference type="Pfam" id="PF00275"/>
    </source>
</evidence>
<keyword evidence="6 8" id="KW-0057">Aromatic amino acid biosynthesis</keyword>
<protein>
    <recommendedName>
        <fullName evidence="8">3-phosphoshikimate 1-carboxyvinyltransferase</fullName>
        <ecNumber evidence="8">2.5.1.19</ecNumber>
    </recommendedName>
    <alternativeName>
        <fullName evidence="8">5-enolpyruvylshikimate-3-phosphate synthase</fullName>
        <shortName evidence="8">EPSP synthase</shortName>
        <shortName evidence="8">EPSPS</shortName>
    </alternativeName>
</protein>
<feature type="binding site" evidence="8">
    <location>
        <position position="391"/>
    </location>
    <ligand>
        <name>phosphoenolpyruvate</name>
        <dbReference type="ChEBI" id="CHEBI:58702"/>
    </ligand>
</feature>
<evidence type="ECO:0000256" key="5">
    <source>
        <dbReference type="ARBA" id="ARBA00022679"/>
    </source>
</evidence>
<dbReference type="GO" id="GO:0008652">
    <property type="term" value="P:amino acid biosynthetic process"/>
    <property type="evidence" value="ECO:0007669"/>
    <property type="project" value="UniProtKB-KW"/>
</dbReference>
<evidence type="ECO:0000256" key="2">
    <source>
        <dbReference type="ARBA" id="ARBA00009948"/>
    </source>
</evidence>
<organism evidence="10 11">
    <name type="scientific">Actinobacillus delphinicola</name>
    <dbReference type="NCBI Taxonomy" id="51161"/>
    <lineage>
        <taxon>Bacteria</taxon>
        <taxon>Pseudomonadati</taxon>
        <taxon>Pseudomonadota</taxon>
        <taxon>Gammaproteobacteria</taxon>
        <taxon>Pasteurellales</taxon>
        <taxon>Pasteurellaceae</taxon>
        <taxon>Actinobacillus</taxon>
    </lineage>
</organism>
<comment type="similarity">
    <text evidence="2 8">Belongs to the EPSP synthase family.</text>
</comment>
<accession>A0A448TUR1</accession>
<dbReference type="FunFam" id="3.65.10.10:FF:000004">
    <property type="entry name" value="3-phosphoshikimate 1-carboxyvinyltransferase"/>
    <property type="match status" value="1"/>
</dbReference>
<dbReference type="PIRSF" id="PIRSF000505">
    <property type="entry name" value="EPSPS"/>
    <property type="match status" value="1"/>
</dbReference>
<dbReference type="SUPFAM" id="SSF55205">
    <property type="entry name" value="EPT/RTPC-like"/>
    <property type="match status" value="1"/>
</dbReference>
<dbReference type="Gene3D" id="3.65.10.10">
    <property type="entry name" value="Enolpyruvate transferase domain"/>
    <property type="match status" value="2"/>
</dbReference>
<dbReference type="PROSITE" id="PS00885">
    <property type="entry name" value="EPSP_SYNTHASE_2"/>
    <property type="match status" value="1"/>
</dbReference>
<evidence type="ECO:0000313" key="10">
    <source>
        <dbReference type="EMBL" id="VEJ09685.1"/>
    </source>
</evidence>
<comment type="subunit">
    <text evidence="8">Monomer.</text>
</comment>
<dbReference type="EMBL" id="LR134510">
    <property type="protein sequence ID" value="VEJ09685.1"/>
    <property type="molecule type" value="Genomic_DNA"/>
</dbReference>
<dbReference type="PROSITE" id="PS00104">
    <property type="entry name" value="EPSP_SYNTHASE_1"/>
    <property type="match status" value="1"/>
</dbReference>
<dbReference type="EC" id="2.5.1.19" evidence="8"/>
<evidence type="ECO:0000256" key="6">
    <source>
        <dbReference type="ARBA" id="ARBA00023141"/>
    </source>
</evidence>
<feature type="binding site" evidence="8">
    <location>
        <position position="176"/>
    </location>
    <ligand>
        <name>3-phosphoshikimate</name>
        <dbReference type="ChEBI" id="CHEBI:145989"/>
    </ligand>
</feature>
<feature type="active site" description="Proton acceptor" evidence="8">
    <location>
        <position position="316"/>
    </location>
</feature>
<evidence type="ECO:0000256" key="1">
    <source>
        <dbReference type="ARBA" id="ARBA00004811"/>
    </source>
</evidence>
<dbReference type="OrthoDB" id="9809920at2"/>
<comment type="subcellular location">
    <subcellularLocation>
        <location evidence="8">Cytoplasm</location>
    </subcellularLocation>
</comment>
<feature type="binding site" evidence="8">
    <location>
        <position position="202"/>
    </location>
    <ligand>
        <name>3-phosphoshikimate</name>
        <dbReference type="ChEBI" id="CHEBI:145989"/>
    </ligand>
</feature>
<dbReference type="CDD" id="cd01556">
    <property type="entry name" value="EPSP_synthase"/>
    <property type="match status" value="1"/>
</dbReference>
<feature type="binding site" evidence="8">
    <location>
        <position position="343"/>
    </location>
    <ligand>
        <name>3-phosphoshikimate</name>
        <dbReference type="ChEBI" id="CHEBI:145989"/>
    </ligand>
</feature>
<feature type="binding site" evidence="8">
    <location>
        <position position="347"/>
    </location>
    <ligand>
        <name>phosphoenolpyruvate</name>
        <dbReference type="ChEBI" id="CHEBI:58702"/>
    </ligand>
</feature>
<feature type="binding site" evidence="8">
    <location>
        <position position="23"/>
    </location>
    <ligand>
        <name>3-phosphoshikimate</name>
        <dbReference type="ChEBI" id="CHEBI:145989"/>
    </ligand>
</feature>
<comment type="catalytic activity">
    <reaction evidence="7">
        <text>3-phosphoshikimate + phosphoenolpyruvate = 5-O-(1-carboxyvinyl)-3-phosphoshikimate + phosphate</text>
        <dbReference type="Rhea" id="RHEA:21256"/>
        <dbReference type="ChEBI" id="CHEBI:43474"/>
        <dbReference type="ChEBI" id="CHEBI:57701"/>
        <dbReference type="ChEBI" id="CHEBI:58702"/>
        <dbReference type="ChEBI" id="CHEBI:145989"/>
        <dbReference type="EC" id="2.5.1.19"/>
    </reaction>
    <physiologicalReaction direction="left-to-right" evidence="7">
        <dbReference type="Rhea" id="RHEA:21257"/>
    </physiologicalReaction>
</comment>
<dbReference type="InterPro" id="IPR023193">
    <property type="entry name" value="EPSP_synthase_CS"/>
</dbReference>
<feature type="binding site" evidence="8">
    <location>
        <position position="97"/>
    </location>
    <ligand>
        <name>phosphoenolpyruvate</name>
        <dbReference type="ChEBI" id="CHEBI:58702"/>
    </ligand>
</feature>
<evidence type="ECO:0000256" key="7">
    <source>
        <dbReference type="ARBA" id="ARBA00044633"/>
    </source>
</evidence>
<feature type="binding site" evidence="8">
    <location>
        <position position="174"/>
    </location>
    <ligand>
        <name>3-phosphoshikimate</name>
        <dbReference type="ChEBI" id="CHEBI:145989"/>
    </ligand>
</feature>
<keyword evidence="4 8" id="KW-0028">Amino-acid biosynthesis</keyword>
<feature type="binding site" evidence="8">
    <location>
        <position position="23"/>
    </location>
    <ligand>
        <name>phosphoenolpyruvate</name>
        <dbReference type="ChEBI" id="CHEBI:58702"/>
    </ligand>
</feature>
<dbReference type="GO" id="GO:0003866">
    <property type="term" value="F:3-phosphoshikimate 1-carboxyvinyltransferase activity"/>
    <property type="evidence" value="ECO:0007669"/>
    <property type="project" value="UniProtKB-UniRule"/>
</dbReference>
<keyword evidence="5 8" id="KW-0808">Transferase</keyword>
<feature type="binding site" evidence="8">
    <location>
        <position position="176"/>
    </location>
    <ligand>
        <name>phosphoenolpyruvate</name>
        <dbReference type="ChEBI" id="CHEBI:58702"/>
    </ligand>
</feature>
<keyword evidence="11" id="KW-1185">Reference proteome</keyword>
<comment type="pathway">
    <text evidence="1 8">Metabolic intermediate biosynthesis; chorismate biosynthesis; chorismate from D-erythrose 4-phosphate and phosphoenolpyruvate: step 6/7.</text>
</comment>
<comment type="function">
    <text evidence="8">Catalyzes the transfer of the enolpyruvyl moiety of phosphoenolpyruvate (PEP) to the 5-hydroxyl of shikimate-3-phosphate (S3P) to produce enolpyruvyl shikimate-3-phosphate and inorganic phosphate.</text>
</comment>